<proteinExistence type="predicted"/>
<keyword evidence="1" id="KW-0472">Membrane</keyword>
<feature type="transmembrane region" description="Helical" evidence="1">
    <location>
        <begin position="32"/>
        <end position="51"/>
    </location>
</feature>
<accession>A0A382G1E7</accession>
<sequence>MAFIKNKNKVGLNFLVVGILVWWSGLAGRDLYMVPVLVGILIMAFNIFQANGFQNIFGNSEKIMTWATHRTLLWLLFLHGLVLTATAVFKLYSFQWNIWDVGI</sequence>
<organism evidence="2">
    <name type="scientific">marine metagenome</name>
    <dbReference type="NCBI Taxonomy" id="408172"/>
    <lineage>
        <taxon>unclassified sequences</taxon>
        <taxon>metagenomes</taxon>
        <taxon>ecological metagenomes</taxon>
    </lineage>
</organism>
<evidence type="ECO:0000313" key="2">
    <source>
        <dbReference type="EMBL" id="SVB68337.1"/>
    </source>
</evidence>
<keyword evidence="1" id="KW-1133">Transmembrane helix</keyword>
<reference evidence="2" key="1">
    <citation type="submission" date="2018-05" db="EMBL/GenBank/DDBJ databases">
        <authorList>
            <person name="Lanie J.A."/>
            <person name="Ng W.-L."/>
            <person name="Kazmierczak K.M."/>
            <person name="Andrzejewski T.M."/>
            <person name="Davidsen T.M."/>
            <person name="Wayne K.J."/>
            <person name="Tettelin H."/>
            <person name="Glass J.I."/>
            <person name="Rusch D."/>
            <person name="Podicherti R."/>
            <person name="Tsui H.-C.T."/>
            <person name="Winkler M.E."/>
        </authorList>
    </citation>
    <scope>NUCLEOTIDE SEQUENCE</scope>
</reference>
<dbReference type="AlphaFoldDB" id="A0A382G1E7"/>
<keyword evidence="1" id="KW-0812">Transmembrane</keyword>
<feature type="transmembrane region" description="Helical" evidence="1">
    <location>
        <begin position="10"/>
        <end position="26"/>
    </location>
</feature>
<name>A0A382G1E7_9ZZZZ</name>
<protein>
    <submittedName>
        <fullName evidence="2">Uncharacterized protein</fullName>
    </submittedName>
</protein>
<dbReference type="EMBL" id="UINC01052707">
    <property type="protein sequence ID" value="SVB68337.1"/>
    <property type="molecule type" value="Genomic_DNA"/>
</dbReference>
<feature type="transmembrane region" description="Helical" evidence="1">
    <location>
        <begin position="72"/>
        <end position="92"/>
    </location>
</feature>
<feature type="non-terminal residue" evidence="2">
    <location>
        <position position="103"/>
    </location>
</feature>
<evidence type="ECO:0000256" key="1">
    <source>
        <dbReference type="SAM" id="Phobius"/>
    </source>
</evidence>
<gene>
    <name evidence="2" type="ORF">METZ01_LOCUS221191</name>
</gene>